<name>U9T4K1_RHIID</name>
<dbReference type="HOGENOM" id="CLU_194732_0_0_1"/>
<proteinExistence type="predicted"/>
<evidence type="ECO:0000313" key="2">
    <source>
        <dbReference type="EMBL" id="ERZ98310.1"/>
    </source>
</evidence>
<sequence>MNHQNRRSYGSDHGNGGISNKNNGVSSNLSSGNNEKITSLRYPPRRQGDVEGERKNESVSGGGLFSVLIRGNFSESLDVWIL</sequence>
<evidence type="ECO:0000256" key="1">
    <source>
        <dbReference type="SAM" id="MobiDB-lite"/>
    </source>
</evidence>
<gene>
    <name evidence="2" type="ORF">GLOINDRAFT_10666</name>
</gene>
<dbReference type="AlphaFoldDB" id="U9T4K1"/>
<feature type="compositionally biased region" description="Basic and acidic residues" evidence="1">
    <location>
        <begin position="46"/>
        <end position="57"/>
    </location>
</feature>
<accession>U9T4K1</accession>
<protein>
    <submittedName>
        <fullName evidence="2">Uncharacterized protein</fullName>
    </submittedName>
</protein>
<reference evidence="2" key="1">
    <citation type="submission" date="2013-07" db="EMBL/GenBank/DDBJ databases">
        <title>The genome of an arbuscular mycorrhizal fungus provides insights into the evolution of the oldest plant symbiosis.</title>
        <authorList>
            <consortium name="DOE Joint Genome Institute"/>
            <person name="Tisserant E."/>
            <person name="Malbreil M."/>
            <person name="Kuo A."/>
            <person name="Kohler A."/>
            <person name="Symeonidi A."/>
            <person name="Balestrini R."/>
            <person name="Charron P."/>
            <person name="Duensing N."/>
            <person name="Frei-dit-Frey N."/>
            <person name="Gianinazzi-Pearson V."/>
            <person name="Gilbert B."/>
            <person name="Handa Y."/>
            <person name="Hijri M."/>
            <person name="Kaul R."/>
            <person name="Kawaguchi M."/>
            <person name="Krajinski F."/>
            <person name="Lammers P."/>
            <person name="Lapierre D."/>
            <person name="Masclaux F.G."/>
            <person name="Murat C."/>
            <person name="Morin E."/>
            <person name="Ndikumana S."/>
            <person name="Pagni M."/>
            <person name="Petitpierre D."/>
            <person name="Requena N."/>
            <person name="Rosikiewicz P."/>
            <person name="Riley R."/>
            <person name="Saito K."/>
            <person name="San Clemente H."/>
            <person name="Shapiro H."/>
            <person name="van Tuinen D."/>
            <person name="Becard G."/>
            <person name="Bonfante P."/>
            <person name="Paszkowski U."/>
            <person name="Shachar-Hill Y."/>
            <person name="Young J.P."/>
            <person name="Sanders I.R."/>
            <person name="Henrissat B."/>
            <person name="Rensing S.A."/>
            <person name="Grigoriev I.V."/>
            <person name="Corradi N."/>
            <person name="Roux C."/>
            <person name="Martin F."/>
        </authorList>
    </citation>
    <scope>NUCLEOTIDE SEQUENCE</scope>
    <source>
        <strain evidence="2">DAOM 197198</strain>
    </source>
</reference>
<organism evidence="2">
    <name type="scientific">Rhizophagus irregularis (strain DAOM 181602 / DAOM 197198 / MUCL 43194)</name>
    <name type="common">Arbuscular mycorrhizal fungus</name>
    <name type="synonym">Glomus intraradices</name>
    <dbReference type="NCBI Taxonomy" id="747089"/>
    <lineage>
        <taxon>Eukaryota</taxon>
        <taxon>Fungi</taxon>
        <taxon>Fungi incertae sedis</taxon>
        <taxon>Mucoromycota</taxon>
        <taxon>Glomeromycotina</taxon>
        <taxon>Glomeromycetes</taxon>
        <taxon>Glomerales</taxon>
        <taxon>Glomeraceae</taxon>
        <taxon>Rhizophagus</taxon>
    </lineage>
</organism>
<dbReference type="EMBL" id="KI298873">
    <property type="protein sequence ID" value="ERZ98310.1"/>
    <property type="molecule type" value="Genomic_DNA"/>
</dbReference>
<feature type="compositionally biased region" description="Low complexity" evidence="1">
    <location>
        <begin position="19"/>
        <end position="34"/>
    </location>
</feature>
<feature type="region of interest" description="Disordered" evidence="1">
    <location>
        <begin position="1"/>
        <end position="60"/>
    </location>
</feature>